<feature type="compositionally biased region" description="Basic and acidic residues" evidence="1">
    <location>
        <begin position="246"/>
        <end position="281"/>
    </location>
</feature>
<keyword evidence="2" id="KW-0548">Nucleotidyltransferase</keyword>
<reference evidence="2 3" key="1">
    <citation type="submission" date="2015-04" db="EMBL/GenBank/DDBJ databases">
        <title>Lasius niger genome sequencing.</title>
        <authorList>
            <person name="Konorov E.A."/>
            <person name="Nikitin M.A."/>
            <person name="Kirill M.V."/>
            <person name="Chang P."/>
        </authorList>
    </citation>
    <scope>NUCLEOTIDE SEQUENCE [LARGE SCALE GENOMIC DNA]</scope>
    <source>
        <tissue evidence="2">Whole</tissue>
    </source>
</reference>
<name>A0A0J7K5E6_LASNI</name>
<dbReference type="Proteomes" id="UP000036403">
    <property type="component" value="Unassembled WGS sequence"/>
</dbReference>
<keyword evidence="2" id="KW-0695">RNA-directed DNA polymerase</keyword>
<organism evidence="2 3">
    <name type="scientific">Lasius niger</name>
    <name type="common">Black garden ant</name>
    <dbReference type="NCBI Taxonomy" id="67767"/>
    <lineage>
        <taxon>Eukaryota</taxon>
        <taxon>Metazoa</taxon>
        <taxon>Ecdysozoa</taxon>
        <taxon>Arthropoda</taxon>
        <taxon>Hexapoda</taxon>
        <taxon>Insecta</taxon>
        <taxon>Pterygota</taxon>
        <taxon>Neoptera</taxon>
        <taxon>Endopterygota</taxon>
        <taxon>Hymenoptera</taxon>
        <taxon>Apocrita</taxon>
        <taxon>Aculeata</taxon>
        <taxon>Formicoidea</taxon>
        <taxon>Formicidae</taxon>
        <taxon>Formicinae</taxon>
        <taxon>Lasius</taxon>
        <taxon>Lasius</taxon>
    </lineage>
</organism>
<dbReference type="PaxDb" id="67767-A0A0J7K5E6"/>
<feature type="region of interest" description="Disordered" evidence="1">
    <location>
        <begin position="245"/>
        <end position="281"/>
    </location>
</feature>
<gene>
    <name evidence="2" type="ORF">RF55_16061</name>
</gene>
<protein>
    <submittedName>
        <fullName evidence="2">Reverse transcriptase</fullName>
    </submittedName>
</protein>
<keyword evidence="3" id="KW-1185">Reference proteome</keyword>
<dbReference type="GO" id="GO:0003964">
    <property type="term" value="F:RNA-directed DNA polymerase activity"/>
    <property type="evidence" value="ECO:0007669"/>
    <property type="project" value="UniProtKB-KW"/>
</dbReference>
<sequence length="281" mass="31870">MVEEGCGLGILSEPYSVREDPKCAGSIDGTVAIIWRDAAGSPPLQKLRKGKNYVAVTWGPIVGGHGPSQSLEGKRWALRKMDADAFMASINCALLTKESTEDEGMDEKLGWTMGILEEACNASMPRSNFRPPKKAYWWTEEIAELRKNLIRVKRRVEKKRRDEGHEDRWEEYKSLRDELRKEIRKARAGSWGELLSSLDKDPWERPYRMVLNKLKQGVSPITESLDPAFVRKIIDTLFPVIDDGLDNPREGSGVERGRDGCLEREAKGRRQENKERQSAGT</sequence>
<dbReference type="AlphaFoldDB" id="A0A0J7K5E6"/>
<dbReference type="OrthoDB" id="7700944at2759"/>
<dbReference type="EMBL" id="LBMM01013923">
    <property type="protein sequence ID" value="KMQ85416.1"/>
    <property type="molecule type" value="Genomic_DNA"/>
</dbReference>
<keyword evidence="2" id="KW-0808">Transferase</keyword>
<evidence type="ECO:0000313" key="2">
    <source>
        <dbReference type="EMBL" id="KMQ85416.1"/>
    </source>
</evidence>
<proteinExistence type="predicted"/>
<evidence type="ECO:0000313" key="3">
    <source>
        <dbReference type="Proteomes" id="UP000036403"/>
    </source>
</evidence>
<evidence type="ECO:0000256" key="1">
    <source>
        <dbReference type="SAM" id="MobiDB-lite"/>
    </source>
</evidence>
<accession>A0A0J7K5E6</accession>
<comment type="caution">
    <text evidence="2">The sequence shown here is derived from an EMBL/GenBank/DDBJ whole genome shotgun (WGS) entry which is preliminary data.</text>
</comment>